<reference evidence="3 4" key="1">
    <citation type="journal article" date="2015" name="Front. Microbiol.">
        <title>Genome sequence of the plant growth promoting endophytic yeast Rhodotorula graminis WP1.</title>
        <authorList>
            <person name="Firrincieli A."/>
            <person name="Otillar R."/>
            <person name="Salamov A."/>
            <person name="Schmutz J."/>
            <person name="Khan Z."/>
            <person name="Redman R.S."/>
            <person name="Fleck N.D."/>
            <person name="Lindquist E."/>
            <person name="Grigoriev I.V."/>
            <person name="Doty S.L."/>
        </authorList>
    </citation>
    <scope>NUCLEOTIDE SEQUENCE [LARGE SCALE GENOMIC DNA]</scope>
    <source>
        <strain evidence="3 4">WP1</strain>
    </source>
</reference>
<feature type="compositionally biased region" description="Pro residues" evidence="1">
    <location>
        <begin position="9"/>
        <end position="21"/>
    </location>
</feature>
<name>A0A194S724_RHOGW</name>
<gene>
    <name evidence="3" type="ORF">RHOBADRAFT_52325</name>
</gene>
<evidence type="ECO:0000256" key="1">
    <source>
        <dbReference type="SAM" id="MobiDB-lite"/>
    </source>
</evidence>
<dbReference type="OMA" id="HMTCADD"/>
<dbReference type="EMBL" id="KQ474076">
    <property type="protein sequence ID" value="KPV76300.1"/>
    <property type="molecule type" value="Genomic_DNA"/>
</dbReference>
<dbReference type="InterPro" id="IPR005069">
    <property type="entry name" value="Nucl-diP-sugar_transferase"/>
</dbReference>
<evidence type="ECO:0000259" key="2">
    <source>
        <dbReference type="Pfam" id="PF03407"/>
    </source>
</evidence>
<evidence type="ECO:0000313" key="3">
    <source>
        <dbReference type="EMBL" id="KPV76300.1"/>
    </source>
</evidence>
<keyword evidence="4" id="KW-1185">Reference proteome</keyword>
<proteinExistence type="predicted"/>
<dbReference type="Proteomes" id="UP000053890">
    <property type="component" value="Unassembled WGS sequence"/>
</dbReference>
<sequence>MRGLRSPPLYSPPLSPSWPPSPTSFNRRRTLPLFGACLCLFVFFNSLFKAPTAGTTRWSQLFSASSAVPTATLGADLSFSDYLDAHWPLDAKGQQHEHLWITLADGLFAKTGAANLDGFIRQLNVERRQKYGRKVKDTFLITLCLDEVCVEECAERGMHAYGGFERQRPEQIFLIEALPERDLFFVDADVSFAQDPYPHMEPLIPKYDLLAQENDAFEHFNTGWLWMRKGQAVADAWRKVLEMDMVQVSRDQINFNWVLDTGPRRLHNDSAPWQRPLESDFVAQNGLRVHVLDQRQFRVYHQRKDAWVSRHDSTFLHMTCADDAWVKLFVPKVEGFWTDLDGYYSSPPQLLSVDQLSGPRDDLAQLFRILVALAHYSQRALSLPSHAIITDLDKASSTPVRASYETFPLSQLAASGSDSPLNVTIVEPAYVEHATSWLLGQSVLDTDERREDGWWERLGRAERERRMDLALSMTKVFDLDMRPHFTFAELLAKVLSDPLFASASHIRLVNTEWPGFEHWRHWQLPATVSHVGTCARLELMPSCDEVCRFDGEKRIRVDEPWPSLEQVLGLEQLDV</sequence>
<feature type="domain" description="Nucleotide-diphospho-sugar transferase" evidence="2">
    <location>
        <begin position="183"/>
        <end position="325"/>
    </location>
</feature>
<organism evidence="3 4">
    <name type="scientific">Rhodotorula graminis (strain WP1)</name>
    <dbReference type="NCBI Taxonomy" id="578459"/>
    <lineage>
        <taxon>Eukaryota</taxon>
        <taxon>Fungi</taxon>
        <taxon>Dikarya</taxon>
        <taxon>Basidiomycota</taxon>
        <taxon>Pucciniomycotina</taxon>
        <taxon>Microbotryomycetes</taxon>
        <taxon>Sporidiobolales</taxon>
        <taxon>Sporidiobolaceae</taxon>
        <taxon>Rhodotorula</taxon>
    </lineage>
</organism>
<protein>
    <recommendedName>
        <fullName evidence="2">Nucleotide-diphospho-sugar transferase domain-containing protein</fullName>
    </recommendedName>
</protein>
<dbReference type="RefSeq" id="XP_018272349.1">
    <property type="nucleotide sequence ID" value="XM_018416285.1"/>
</dbReference>
<dbReference type="Pfam" id="PF03407">
    <property type="entry name" value="Nucleotid_trans"/>
    <property type="match status" value="1"/>
</dbReference>
<evidence type="ECO:0000313" key="4">
    <source>
        <dbReference type="Proteomes" id="UP000053890"/>
    </source>
</evidence>
<dbReference type="OrthoDB" id="2520881at2759"/>
<dbReference type="AlphaFoldDB" id="A0A194S724"/>
<feature type="region of interest" description="Disordered" evidence="1">
    <location>
        <begin position="1"/>
        <end position="21"/>
    </location>
</feature>
<dbReference type="GeneID" id="28976733"/>
<accession>A0A194S724</accession>